<keyword evidence="5" id="KW-0443">Lipid metabolism</keyword>
<feature type="domain" description="UDP N-acetylglucosamine O-acyltransferase C-terminal" evidence="7">
    <location>
        <begin position="104"/>
        <end position="184"/>
    </location>
</feature>
<evidence type="ECO:0000313" key="8">
    <source>
        <dbReference type="EMBL" id="GAI43760.1"/>
    </source>
</evidence>
<dbReference type="PANTHER" id="PTHR43480:SF1">
    <property type="entry name" value="ACYL-[ACYL-CARRIER-PROTEIN]--UDP-N-ACETYLGLUCOSAMINE O-ACYLTRANSFERASE, MITOCHONDRIAL-RELATED"/>
    <property type="match status" value="1"/>
</dbReference>
<evidence type="ECO:0000256" key="3">
    <source>
        <dbReference type="ARBA" id="ARBA00022556"/>
    </source>
</evidence>
<dbReference type="PANTHER" id="PTHR43480">
    <property type="entry name" value="ACYL-[ACYL-CARRIER-PROTEIN]--UDP-N-ACETYLGLUCOSAMINE O-ACYLTRANSFERASE"/>
    <property type="match status" value="1"/>
</dbReference>
<evidence type="ECO:0000256" key="1">
    <source>
        <dbReference type="ARBA" id="ARBA00022490"/>
    </source>
</evidence>
<dbReference type="AlphaFoldDB" id="X1PY30"/>
<sequence>SYMGEETEVVIGDNNIIREYATINRGTTASGRTVVGNGNLIMAYAHIAHDCRIRDNTILANAVTMAGHIVVEDFAIVGGLTPIHQFCRIGTHSIVGGLSRINKDVPPYSKVAGIPTKVYGLNIVGLTRRNFPKDVIANLKRAFRIIFRGGLNTTQALARVREEVDLIPEVEYLLDFISKTERGILK</sequence>
<dbReference type="SUPFAM" id="SSF51161">
    <property type="entry name" value="Trimeric LpxA-like enzymes"/>
    <property type="match status" value="1"/>
</dbReference>
<dbReference type="InterPro" id="IPR011004">
    <property type="entry name" value="Trimer_LpxA-like_sf"/>
</dbReference>
<keyword evidence="2" id="KW-0444">Lipid biosynthesis</keyword>
<dbReference type="InterPro" id="IPR029098">
    <property type="entry name" value="Acetyltransf_C"/>
</dbReference>
<dbReference type="InterPro" id="IPR018357">
    <property type="entry name" value="Hexapep_transf_CS"/>
</dbReference>
<dbReference type="Pfam" id="PF13720">
    <property type="entry name" value="Acetyltransf_11"/>
    <property type="match status" value="1"/>
</dbReference>
<dbReference type="NCBIfam" id="TIGR01852">
    <property type="entry name" value="lipid_A_lpxA"/>
    <property type="match status" value="1"/>
</dbReference>
<keyword evidence="4" id="KW-0808">Transferase</keyword>
<dbReference type="PROSITE" id="PS00101">
    <property type="entry name" value="HEXAPEP_TRANSFERASES"/>
    <property type="match status" value="1"/>
</dbReference>
<dbReference type="Pfam" id="PF00132">
    <property type="entry name" value="Hexapep"/>
    <property type="match status" value="1"/>
</dbReference>
<feature type="non-terminal residue" evidence="8">
    <location>
        <position position="1"/>
    </location>
</feature>
<dbReference type="GO" id="GO:0008780">
    <property type="term" value="F:acyl-[acyl-carrier-protein]-UDP-N-acetylglucosamine O-acyltransferase activity"/>
    <property type="evidence" value="ECO:0007669"/>
    <property type="project" value="InterPro"/>
</dbReference>
<evidence type="ECO:0000256" key="5">
    <source>
        <dbReference type="ARBA" id="ARBA00023098"/>
    </source>
</evidence>
<protein>
    <recommendedName>
        <fullName evidence="7">UDP N-acetylglucosamine O-acyltransferase C-terminal domain-containing protein</fullName>
    </recommendedName>
</protein>
<reference evidence="8" key="1">
    <citation type="journal article" date="2014" name="Front. Microbiol.">
        <title>High frequency of phylogenetically diverse reductive dehalogenase-homologous genes in deep subseafloor sedimentary metagenomes.</title>
        <authorList>
            <person name="Kawai M."/>
            <person name="Futagami T."/>
            <person name="Toyoda A."/>
            <person name="Takaki Y."/>
            <person name="Nishi S."/>
            <person name="Hori S."/>
            <person name="Arai W."/>
            <person name="Tsubouchi T."/>
            <person name="Morono Y."/>
            <person name="Uchiyama I."/>
            <person name="Ito T."/>
            <person name="Fujiyama A."/>
            <person name="Inagaki F."/>
            <person name="Takami H."/>
        </authorList>
    </citation>
    <scope>NUCLEOTIDE SEQUENCE</scope>
    <source>
        <strain evidence="8">Expedition CK06-06</strain>
    </source>
</reference>
<comment type="caution">
    <text evidence="8">The sequence shown here is derived from an EMBL/GenBank/DDBJ whole genome shotgun (WGS) entry which is preliminary data.</text>
</comment>
<evidence type="ECO:0000256" key="4">
    <source>
        <dbReference type="ARBA" id="ARBA00022679"/>
    </source>
</evidence>
<dbReference type="InterPro" id="IPR037157">
    <property type="entry name" value="Acetyltransf_C_sf"/>
</dbReference>
<organism evidence="8">
    <name type="scientific">marine sediment metagenome</name>
    <dbReference type="NCBI Taxonomy" id="412755"/>
    <lineage>
        <taxon>unclassified sequences</taxon>
        <taxon>metagenomes</taxon>
        <taxon>ecological metagenomes</taxon>
    </lineage>
</organism>
<dbReference type="GO" id="GO:0016020">
    <property type="term" value="C:membrane"/>
    <property type="evidence" value="ECO:0007669"/>
    <property type="project" value="GOC"/>
</dbReference>
<evidence type="ECO:0000256" key="6">
    <source>
        <dbReference type="ARBA" id="ARBA00023315"/>
    </source>
</evidence>
<keyword evidence="6" id="KW-0012">Acyltransferase</keyword>
<gene>
    <name evidence="8" type="ORF">S06H3_46793</name>
</gene>
<evidence type="ECO:0000256" key="2">
    <source>
        <dbReference type="ARBA" id="ARBA00022516"/>
    </source>
</evidence>
<name>X1PY30_9ZZZZ</name>
<dbReference type="Gene3D" id="1.20.1180.10">
    <property type="entry name" value="Udp N-acetylglucosamine O-acyltransferase, C-terminal domain"/>
    <property type="match status" value="1"/>
</dbReference>
<dbReference type="Gene3D" id="2.160.10.10">
    <property type="entry name" value="Hexapeptide repeat proteins"/>
    <property type="match status" value="1"/>
</dbReference>
<keyword evidence="3" id="KW-0441">Lipid A biosynthesis</keyword>
<proteinExistence type="predicted"/>
<dbReference type="EMBL" id="BARV01029335">
    <property type="protein sequence ID" value="GAI43760.1"/>
    <property type="molecule type" value="Genomic_DNA"/>
</dbReference>
<evidence type="ECO:0000259" key="7">
    <source>
        <dbReference type="Pfam" id="PF13720"/>
    </source>
</evidence>
<dbReference type="NCBIfam" id="NF003657">
    <property type="entry name" value="PRK05289.1"/>
    <property type="match status" value="1"/>
</dbReference>
<keyword evidence="1" id="KW-0963">Cytoplasm</keyword>
<dbReference type="InterPro" id="IPR001451">
    <property type="entry name" value="Hexapep"/>
</dbReference>
<accession>X1PY30</accession>
<dbReference type="GO" id="GO:0009245">
    <property type="term" value="P:lipid A biosynthetic process"/>
    <property type="evidence" value="ECO:0007669"/>
    <property type="project" value="UniProtKB-KW"/>
</dbReference>
<dbReference type="InterPro" id="IPR010137">
    <property type="entry name" value="Lipid_A_LpxA"/>
</dbReference>